<proteinExistence type="predicted"/>
<dbReference type="EnsemblPlants" id="Zm00001eb170060_T001">
    <property type="protein sequence ID" value="Zm00001eb170060_P001"/>
    <property type="gene ID" value="Zm00001eb170060"/>
</dbReference>
<evidence type="ECO:0000313" key="2">
    <source>
        <dbReference type="EnsemblPlants" id="Zm00001eb170060_P001"/>
    </source>
</evidence>
<evidence type="ECO:0000313" key="3">
    <source>
        <dbReference type="Proteomes" id="UP000007305"/>
    </source>
</evidence>
<accession>A0A804NLS6</accession>
<reference evidence="2" key="3">
    <citation type="submission" date="2021-05" db="UniProtKB">
        <authorList>
            <consortium name="EnsemblPlants"/>
        </authorList>
    </citation>
    <scope>IDENTIFICATION</scope>
    <source>
        <strain evidence="2">cv. B73</strain>
    </source>
</reference>
<reference evidence="2" key="2">
    <citation type="submission" date="2019-07" db="EMBL/GenBank/DDBJ databases">
        <authorList>
            <person name="Seetharam A."/>
            <person name="Woodhouse M."/>
            <person name="Cannon E."/>
        </authorList>
    </citation>
    <scope>NUCLEOTIDE SEQUENCE [LARGE SCALE GENOMIC DNA]</scope>
    <source>
        <strain evidence="2">cv. B73</strain>
    </source>
</reference>
<dbReference type="Proteomes" id="UP000007305">
    <property type="component" value="Chromosome 4"/>
</dbReference>
<dbReference type="AlphaFoldDB" id="A0A804NLS6"/>
<feature type="compositionally biased region" description="Pro residues" evidence="1">
    <location>
        <begin position="162"/>
        <end position="180"/>
    </location>
</feature>
<dbReference type="InParanoid" id="A0A804NLS6"/>
<sequence length="242" mass="25913">TEVNSLWITTERVSLSHEGQELLQFTRCRQELPHSLTPSGAVVAHGGGGHPEGAVPGVAEARVGAGLDPAAVGDEVVAAGAAEQARVHGHRAGEALGAEAHGADGAAAGVAHRHLEHRVVPGPVARVGLRHRHARRRAPGGGGGGRGRRVRRRWPSPCTRTTPPPCHVGQQPPQPPPPPCGRKNRSSIEAVLYTLRLDEEQEERREDNQNQQLDGGGRRLCHRFFLLSVHKERLWVLGLVVA</sequence>
<reference evidence="3" key="1">
    <citation type="journal article" date="2009" name="Science">
        <title>The B73 maize genome: complexity, diversity, and dynamics.</title>
        <authorList>
            <person name="Schnable P.S."/>
            <person name="Ware D."/>
            <person name="Fulton R.S."/>
            <person name="Stein J.C."/>
            <person name="Wei F."/>
            <person name="Pasternak S."/>
            <person name="Liang C."/>
            <person name="Zhang J."/>
            <person name="Fulton L."/>
            <person name="Graves T.A."/>
            <person name="Minx P."/>
            <person name="Reily A.D."/>
            <person name="Courtney L."/>
            <person name="Kruchowski S.S."/>
            <person name="Tomlinson C."/>
            <person name="Strong C."/>
            <person name="Delehaunty K."/>
            <person name="Fronick C."/>
            <person name="Courtney B."/>
            <person name="Rock S.M."/>
            <person name="Belter E."/>
            <person name="Du F."/>
            <person name="Kim K."/>
            <person name="Abbott R.M."/>
            <person name="Cotton M."/>
            <person name="Levy A."/>
            <person name="Marchetto P."/>
            <person name="Ochoa K."/>
            <person name="Jackson S.M."/>
            <person name="Gillam B."/>
            <person name="Chen W."/>
            <person name="Yan L."/>
            <person name="Higginbotham J."/>
            <person name="Cardenas M."/>
            <person name="Waligorski J."/>
            <person name="Applebaum E."/>
            <person name="Phelps L."/>
            <person name="Falcone J."/>
            <person name="Kanchi K."/>
            <person name="Thane T."/>
            <person name="Scimone A."/>
            <person name="Thane N."/>
            <person name="Henke J."/>
            <person name="Wang T."/>
            <person name="Ruppert J."/>
            <person name="Shah N."/>
            <person name="Rotter K."/>
            <person name="Hodges J."/>
            <person name="Ingenthron E."/>
            <person name="Cordes M."/>
            <person name="Kohlberg S."/>
            <person name="Sgro J."/>
            <person name="Delgado B."/>
            <person name="Mead K."/>
            <person name="Chinwalla A."/>
            <person name="Leonard S."/>
            <person name="Crouse K."/>
            <person name="Collura K."/>
            <person name="Kudrna D."/>
            <person name="Currie J."/>
            <person name="He R."/>
            <person name="Angelova A."/>
            <person name="Rajasekar S."/>
            <person name="Mueller T."/>
            <person name="Lomeli R."/>
            <person name="Scara G."/>
            <person name="Ko A."/>
            <person name="Delaney K."/>
            <person name="Wissotski M."/>
            <person name="Lopez G."/>
            <person name="Campos D."/>
            <person name="Braidotti M."/>
            <person name="Ashley E."/>
            <person name="Golser W."/>
            <person name="Kim H."/>
            <person name="Lee S."/>
            <person name="Lin J."/>
            <person name="Dujmic Z."/>
            <person name="Kim W."/>
            <person name="Talag J."/>
            <person name="Zuccolo A."/>
            <person name="Fan C."/>
            <person name="Sebastian A."/>
            <person name="Kramer M."/>
            <person name="Spiegel L."/>
            <person name="Nascimento L."/>
            <person name="Zutavern T."/>
            <person name="Miller B."/>
            <person name="Ambroise C."/>
            <person name="Muller S."/>
            <person name="Spooner W."/>
            <person name="Narechania A."/>
            <person name="Ren L."/>
            <person name="Wei S."/>
            <person name="Kumari S."/>
            <person name="Faga B."/>
            <person name="Levy M.J."/>
            <person name="McMahan L."/>
            <person name="Van Buren P."/>
            <person name="Vaughn M.W."/>
            <person name="Ying K."/>
            <person name="Yeh C.-T."/>
            <person name="Emrich S.J."/>
            <person name="Jia Y."/>
            <person name="Kalyanaraman A."/>
            <person name="Hsia A.-P."/>
            <person name="Barbazuk W.B."/>
            <person name="Baucom R.S."/>
            <person name="Brutnell T.P."/>
            <person name="Carpita N.C."/>
            <person name="Chaparro C."/>
            <person name="Chia J.-M."/>
            <person name="Deragon J.-M."/>
            <person name="Estill J.C."/>
            <person name="Fu Y."/>
            <person name="Jeddeloh J.A."/>
            <person name="Han Y."/>
            <person name="Lee H."/>
            <person name="Li P."/>
            <person name="Lisch D.R."/>
            <person name="Liu S."/>
            <person name="Liu Z."/>
            <person name="Nagel D.H."/>
            <person name="McCann M.C."/>
            <person name="SanMiguel P."/>
            <person name="Myers A.M."/>
            <person name="Nettleton D."/>
            <person name="Nguyen J."/>
            <person name="Penning B.W."/>
            <person name="Ponnala L."/>
            <person name="Schneider K.L."/>
            <person name="Schwartz D.C."/>
            <person name="Sharma A."/>
            <person name="Soderlund C."/>
            <person name="Springer N.M."/>
            <person name="Sun Q."/>
            <person name="Wang H."/>
            <person name="Waterman M."/>
            <person name="Westerman R."/>
            <person name="Wolfgruber T.K."/>
            <person name="Yang L."/>
            <person name="Yu Y."/>
            <person name="Zhang L."/>
            <person name="Zhou S."/>
            <person name="Zhu Q."/>
            <person name="Bennetzen J.L."/>
            <person name="Dawe R.K."/>
            <person name="Jiang J."/>
            <person name="Jiang N."/>
            <person name="Presting G.G."/>
            <person name="Wessler S.R."/>
            <person name="Aluru S."/>
            <person name="Martienssen R.A."/>
            <person name="Clifton S.W."/>
            <person name="McCombie W.R."/>
            <person name="Wing R.A."/>
            <person name="Wilson R.K."/>
        </authorList>
    </citation>
    <scope>NUCLEOTIDE SEQUENCE [LARGE SCALE GENOMIC DNA]</scope>
    <source>
        <strain evidence="3">cv. B73</strain>
    </source>
</reference>
<keyword evidence="3" id="KW-1185">Reference proteome</keyword>
<name>A0A804NLS6_MAIZE</name>
<protein>
    <submittedName>
        <fullName evidence="2">Uncharacterized protein</fullName>
    </submittedName>
</protein>
<organism evidence="2 3">
    <name type="scientific">Zea mays</name>
    <name type="common">Maize</name>
    <dbReference type="NCBI Taxonomy" id="4577"/>
    <lineage>
        <taxon>Eukaryota</taxon>
        <taxon>Viridiplantae</taxon>
        <taxon>Streptophyta</taxon>
        <taxon>Embryophyta</taxon>
        <taxon>Tracheophyta</taxon>
        <taxon>Spermatophyta</taxon>
        <taxon>Magnoliopsida</taxon>
        <taxon>Liliopsida</taxon>
        <taxon>Poales</taxon>
        <taxon>Poaceae</taxon>
        <taxon>PACMAD clade</taxon>
        <taxon>Panicoideae</taxon>
        <taxon>Andropogonodae</taxon>
        <taxon>Andropogoneae</taxon>
        <taxon>Tripsacinae</taxon>
        <taxon>Zea</taxon>
    </lineage>
</organism>
<feature type="region of interest" description="Disordered" evidence="1">
    <location>
        <begin position="130"/>
        <end position="184"/>
    </location>
</feature>
<dbReference type="Gramene" id="Zm00001eb170060_T001">
    <property type="protein sequence ID" value="Zm00001eb170060_P001"/>
    <property type="gene ID" value="Zm00001eb170060"/>
</dbReference>
<evidence type="ECO:0000256" key="1">
    <source>
        <dbReference type="SAM" id="MobiDB-lite"/>
    </source>
</evidence>